<evidence type="ECO:0000313" key="6">
    <source>
        <dbReference type="EMBL" id="SQB97518.1"/>
    </source>
</evidence>
<dbReference type="EC" id="3.6.3.-" evidence="6"/>
<dbReference type="PROSITE" id="PS50893">
    <property type="entry name" value="ABC_TRANSPORTER_2"/>
    <property type="match status" value="2"/>
</dbReference>
<dbReference type="SMART" id="SM00382">
    <property type="entry name" value="AAA"/>
    <property type="match status" value="2"/>
</dbReference>
<gene>
    <name evidence="6" type="primary">gsiA</name>
    <name evidence="6" type="ORF">NCTC13102_00250</name>
</gene>
<dbReference type="InterPro" id="IPR050319">
    <property type="entry name" value="ABC_transp_ATP-bind"/>
</dbReference>
<evidence type="ECO:0000313" key="7">
    <source>
        <dbReference type="Proteomes" id="UP000250166"/>
    </source>
</evidence>
<keyword evidence="3 6" id="KW-0067">ATP-binding</keyword>
<dbReference type="Pfam" id="PF08352">
    <property type="entry name" value="oligo_HPY"/>
    <property type="match status" value="2"/>
</dbReference>
<evidence type="ECO:0000256" key="4">
    <source>
        <dbReference type="SAM" id="MobiDB-lite"/>
    </source>
</evidence>
<reference evidence="6 7" key="1">
    <citation type="submission" date="2018-06" db="EMBL/GenBank/DDBJ databases">
        <authorList>
            <consortium name="Pathogen Informatics"/>
            <person name="Doyle S."/>
        </authorList>
    </citation>
    <scope>NUCLEOTIDE SEQUENCE [LARGE SCALE GENOMIC DNA]</scope>
    <source>
        <strain evidence="6 7">NCTC13102</strain>
    </source>
</reference>
<dbReference type="AlphaFoldDB" id="A0A2X3AXE7"/>
<evidence type="ECO:0000256" key="1">
    <source>
        <dbReference type="ARBA" id="ARBA00022448"/>
    </source>
</evidence>
<keyword evidence="2" id="KW-0547">Nucleotide-binding</keyword>
<dbReference type="PANTHER" id="PTHR43776:SF8">
    <property type="entry name" value="ABC TRANSPORTER, ATP-BINDING PROTEIN"/>
    <property type="match status" value="1"/>
</dbReference>
<sequence length="566" mass="62881">MLKIRNLYARFEDFCLQDICLDVPIIQNLAKPTQSPNQSPAQTSTQNLAQSSDQSPAQNLAQKIAIVGESGSGKSILAKLILGLVKPSQISGEIEFCGKSLLHNPQIRKIRGQDIAYIPQSPLSALNPLHTIEKQILEMFELHHSRHSQLSAKQKVNLLDETLHKVGLALEIKTRLPHTLSGGQAQRVMIAMMSILKPKILICDEPTTALDANIQKQILNLLSSFTDTSVVLISHDLEIVKAFAQHIIVMKEGQIIEEGTKARIYTSPKAPYTKLLLDSLRLPRIQTTPQSKELLSLTDFGVFYTKRKFFKSSQIKALEHVTLSLKQGESFGIIGESGSGKSSLALGILGLEQTFGQCRFESLALPSMKRDLRFRDNVQIVFQDPFFALNPRFCVYEIIYEALCPQSSRSSHISSQSSPIPSRAHQAQALSTIKRLLQNVKLDEGFLYRYPHTLSGGQAQRVAIARALAKNPQILILDEPTSALDKTTQKVILELLLELQKSYALSYMCISHDLAVIEAMCHNVIVLKNGKAIESGATKEVFENPKSKYTKSLLDARVVDSTLQRI</sequence>
<dbReference type="Proteomes" id="UP000250166">
    <property type="component" value="Unassembled WGS sequence"/>
</dbReference>
<dbReference type="PROSITE" id="PS00211">
    <property type="entry name" value="ABC_TRANSPORTER_1"/>
    <property type="match status" value="2"/>
</dbReference>
<dbReference type="GO" id="GO:0005524">
    <property type="term" value="F:ATP binding"/>
    <property type="evidence" value="ECO:0007669"/>
    <property type="project" value="UniProtKB-KW"/>
</dbReference>
<dbReference type="InterPro" id="IPR017871">
    <property type="entry name" value="ABC_transporter-like_CS"/>
</dbReference>
<dbReference type="CDD" id="cd03257">
    <property type="entry name" value="ABC_NikE_OppD_transporters"/>
    <property type="match status" value="2"/>
</dbReference>
<name>A0A2X3AXE7_9HELI</name>
<dbReference type="EMBL" id="UAWL01000006">
    <property type="protein sequence ID" value="SQB97518.1"/>
    <property type="molecule type" value="Genomic_DNA"/>
</dbReference>
<protein>
    <submittedName>
        <fullName evidence="6">ABC transporter ATP-binding protein</fullName>
        <ecNumber evidence="6">3.6.3.-</ecNumber>
    </submittedName>
</protein>
<dbReference type="GO" id="GO:0015833">
    <property type="term" value="P:peptide transport"/>
    <property type="evidence" value="ECO:0007669"/>
    <property type="project" value="InterPro"/>
</dbReference>
<dbReference type="SUPFAM" id="SSF52540">
    <property type="entry name" value="P-loop containing nucleoside triphosphate hydrolases"/>
    <property type="match status" value="2"/>
</dbReference>
<dbReference type="InterPro" id="IPR003593">
    <property type="entry name" value="AAA+_ATPase"/>
</dbReference>
<proteinExistence type="predicted"/>
<dbReference type="Gene3D" id="3.40.50.300">
    <property type="entry name" value="P-loop containing nucleotide triphosphate hydrolases"/>
    <property type="match status" value="2"/>
</dbReference>
<dbReference type="InterPro" id="IPR013563">
    <property type="entry name" value="Oligopep_ABC_C"/>
</dbReference>
<organism evidence="6 7">
    <name type="scientific">Helicobacter fennelliae</name>
    <dbReference type="NCBI Taxonomy" id="215"/>
    <lineage>
        <taxon>Bacteria</taxon>
        <taxon>Pseudomonadati</taxon>
        <taxon>Campylobacterota</taxon>
        <taxon>Epsilonproteobacteria</taxon>
        <taxon>Campylobacterales</taxon>
        <taxon>Helicobacteraceae</taxon>
        <taxon>Helicobacter</taxon>
    </lineage>
</organism>
<keyword evidence="1" id="KW-0813">Transport</keyword>
<feature type="domain" description="ABC transporter" evidence="5">
    <location>
        <begin position="297"/>
        <end position="554"/>
    </location>
</feature>
<dbReference type="InterPro" id="IPR027417">
    <property type="entry name" value="P-loop_NTPase"/>
</dbReference>
<feature type="domain" description="ABC transporter" evidence="5">
    <location>
        <begin position="33"/>
        <end position="277"/>
    </location>
</feature>
<dbReference type="Pfam" id="PF00005">
    <property type="entry name" value="ABC_tran"/>
    <property type="match status" value="2"/>
</dbReference>
<dbReference type="InterPro" id="IPR003439">
    <property type="entry name" value="ABC_transporter-like_ATP-bd"/>
</dbReference>
<keyword evidence="6" id="KW-0378">Hydrolase</keyword>
<evidence type="ECO:0000259" key="5">
    <source>
        <dbReference type="PROSITE" id="PS50893"/>
    </source>
</evidence>
<dbReference type="GO" id="GO:0016887">
    <property type="term" value="F:ATP hydrolysis activity"/>
    <property type="evidence" value="ECO:0007669"/>
    <property type="project" value="InterPro"/>
</dbReference>
<evidence type="ECO:0000256" key="3">
    <source>
        <dbReference type="ARBA" id="ARBA00022840"/>
    </source>
</evidence>
<feature type="region of interest" description="Disordered" evidence="4">
    <location>
        <begin position="32"/>
        <end position="54"/>
    </location>
</feature>
<evidence type="ECO:0000256" key="2">
    <source>
        <dbReference type="ARBA" id="ARBA00022741"/>
    </source>
</evidence>
<dbReference type="GO" id="GO:0055085">
    <property type="term" value="P:transmembrane transport"/>
    <property type="evidence" value="ECO:0007669"/>
    <property type="project" value="UniProtKB-ARBA"/>
</dbReference>
<dbReference type="PANTHER" id="PTHR43776">
    <property type="entry name" value="TRANSPORT ATP-BINDING PROTEIN"/>
    <property type="match status" value="1"/>
</dbReference>
<accession>A0A2X3AXE7</accession>